<dbReference type="Proteomes" id="UP001235939">
    <property type="component" value="Chromosome 17"/>
</dbReference>
<organism evidence="1 2">
    <name type="scientific">Cordylochernes scorpioides</name>
    <dbReference type="NCBI Taxonomy" id="51811"/>
    <lineage>
        <taxon>Eukaryota</taxon>
        <taxon>Metazoa</taxon>
        <taxon>Ecdysozoa</taxon>
        <taxon>Arthropoda</taxon>
        <taxon>Chelicerata</taxon>
        <taxon>Arachnida</taxon>
        <taxon>Pseudoscorpiones</taxon>
        <taxon>Cheliferoidea</taxon>
        <taxon>Chernetidae</taxon>
        <taxon>Cordylochernes</taxon>
    </lineage>
</organism>
<evidence type="ECO:0000313" key="1">
    <source>
        <dbReference type="EMBL" id="UYV79475.1"/>
    </source>
</evidence>
<accession>A0ABY6LIE1</accession>
<gene>
    <name evidence="1" type="ORF">LAZ67_17002779</name>
</gene>
<sequence length="84" mass="9617">MRTSSVPSKPNACRNGNLMLHMTGTEQEGQAPVLPRAAALHTQDSEHCYCCDRDVWRHLRLFIGHDNNNRKLTWTQSSSFTHPR</sequence>
<keyword evidence="2" id="KW-1185">Reference proteome</keyword>
<proteinExistence type="predicted"/>
<evidence type="ECO:0000313" key="2">
    <source>
        <dbReference type="Proteomes" id="UP001235939"/>
    </source>
</evidence>
<reference evidence="1 2" key="1">
    <citation type="submission" date="2022-01" db="EMBL/GenBank/DDBJ databases">
        <title>A chromosomal length assembly of Cordylochernes scorpioides.</title>
        <authorList>
            <person name="Zeh D."/>
            <person name="Zeh J."/>
        </authorList>
    </citation>
    <scope>NUCLEOTIDE SEQUENCE [LARGE SCALE GENOMIC DNA]</scope>
    <source>
        <strain evidence="1">IN4F17</strain>
        <tissue evidence="1">Whole Body</tissue>
    </source>
</reference>
<dbReference type="EMBL" id="CP092879">
    <property type="protein sequence ID" value="UYV79475.1"/>
    <property type="molecule type" value="Genomic_DNA"/>
</dbReference>
<protein>
    <submittedName>
        <fullName evidence="1">Uncharacterized protein</fullName>
    </submittedName>
</protein>
<name>A0ABY6LIE1_9ARAC</name>